<evidence type="ECO:0000256" key="4">
    <source>
        <dbReference type="ARBA" id="ARBA00022989"/>
    </source>
</evidence>
<dbReference type="STRING" id="570277.EZMO1_0547"/>
<dbReference type="Pfam" id="PF09335">
    <property type="entry name" value="VTT_dom"/>
    <property type="match status" value="1"/>
</dbReference>
<comment type="subcellular location">
    <subcellularLocation>
        <location evidence="1">Cell membrane</location>
        <topology evidence="1">Multi-pass membrane protein</topology>
    </subcellularLocation>
</comment>
<feature type="transmembrane region" description="Helical" evidence="6">
    <location>
        <begin position="130"/>
        <end position="156"/>
    </location>
</feature>
<dbReference type="EMBL" id="CP013251">
    <property type="protein sequence ID" value="AMO54794.1"/>
    <property type="molecule type" value="Genomic_DNA"/>
</dbReference>
<evidence type="ECO:0000256" key="3">
    <source>
        <dbReference type="ARBA" id="ARBA00022692"/>
    </source>
</evidence>
<dbReference type="PANTHER" id="PTHR42709">
    <property type="entry name" value="ALKALINE PHOSPHATASE LIKE PROTEIN"/>
    <property type="match status" value="1"/>
</dbReference>
<organism evidence="8 9">
    <name type="scientific">Endozoicomonas montiporae CL-33</name>
    <dbReference type="NCBI Taxonomy" id="570277"/>
    <lineage>
        <taxon>Bacteria</taxon>
        <taxon>Pseudomonadati</taxon>
        <taxon>Pseudomonadota</taxon>
        <taxon>Gammaproteobacteria</taxon>
        <taxon>Oceanospirillales</taxon>
        <taxon>Endozoicomonadaceae</taxon>
        <taxon>Endozoicomonas</taxon>
    </lineage>
</organism>
<reference evidence="8 9" key="1">
    <citation type="journal article" date="2016" name="Front. Microbiol.">
        <title>Genomic Insight into the Host-Endosymbiont Relationship of Endozoicomonas montiporae CL-33(T) with its Coral Host.</title>
        <authorList>
            <person name="Ding J.-Y."/>
            <person name="Shiu J.-H."/>
            <person name="Chen W.-M."/>
            <person name="Chiang Y.-R."/>
            <person name="Tang S.-L."/>
        </authorList>
    </citation>
    <scope>NUCLEOTIDE SEQUENCE [LARGE SCALE GENOMIC DNA]</scope>
    <source>
        <strain evidence="8 9">CL-33</strain>
    </source>
</reference>
<keyword evidence="2" id="KW-1003">Cell membrane</keyword>
<feature type="domain" description="VTT" evidence="7">
    <location>
        <begin position="42"/>
        <end position="147"/>
    </location>
</feature>
<dbReference type="Proteomes" id="UP000071065">
    <property type="component" value="Chromosome"/>
</dbReference>
<protein>
    <recommendedName>
        <fullName evidence="7">VTT domain-containing protein</fullName>
    </recommendedName>
</protein>
<dbReference type="PANTHER" id="PTHR42709:SF6">
    <property type="entry name" value="UNDECAPRENYL PHOSPHATE TRANSPORTER A"/>
    <property type="match status" value="1"/>
</dbReference>
<evidence type="ECO:0000256" key="6">
    <source>
        <dbReference type="SAM" id="Phobius"/>
    </source>
</evidence>
<dbReference type="RefSeq" id="WP_082212282.1">
    <property type="nucleotide sequence ID" value="NZ_CP013251.1"/>
</dbReference>
<dbReference type="InterPro" id="IPR032816">
    <property type="entry name" value="VTT_dom"/>
</dbReference>
<evidence type="ECO:0000256" key="1">
    <source>
        <dbReference type="ARBA" id="ARBA00004651"/>
    </source>
</evidence>
<feature type="transmembrane region" description="Helical" evidence="6">
    <location>
        <begin position="52"/>
        <end position="73"/>
    </location>
</feature>
<dbReference type="InterPro" id="IPR051311">
    <property type="entry name" value="DedA_domain"/>
</dbReference>
<evidence type="ECO:0000313" key="9">
    <source>
        <dbReference type="Proteomes" id="UP000071065"/>
    </source>
</evidence>
<sequence length="195" mass="21840">MSFLYEQLSNVAQNPMLLALFILVGTYILEDAAILTAALLSADGLIGTQLAFIVLFLGIFSGDLGLYVSGRYLNRIPALKRFLDIHAVHCAHHWLQQKMTTTVLLVRIIPGLRLPVYVACGFFRLSCKRFAVLVFLASLLWTAVVFFGLFSVGVIFWSDLGLWKWLLMPVLAGLIVFGHKKIKVDEGFLNKYGHH</sequence>
<proteinExistence type="predicted"/>
<dbReference type="AlphaFoldDB" id="A0A142B7R8"/>
<dbReference type="OrthoDB" id="5703869at2"/>
<dbReference type="PATRIC" id="fig|570277.3.peg.590"/>
<feature type="transmembrane region" description="Helical" evidence="6">
    <location>
        <begin position="162"/>
        <end position="179"/>
    </location>
</feature>
<evidence type="ECO:0000256" key="2">
    <source>
        <dbReference type="ARBA" id="ARBA00022475"/>
    </source>
</evidence>
<dbReference type="GO" id="GO:0005886">
    <property type="term" value="C:plasma membrane"/>
    <property type="evidence" value="ECO:0007669"/>
    <property type="project" value="UniProtKB-SubCell"/>
</dbReference>
<name>A0A142B7R8_9GAMM</name>
<evidence type="ECO:0000256" key="5">
    <source>
        <dbReference type="ARBA" id="ARBA00023136"/>
    </source>
</evidence>
<dbReference type="KEGG" id="emp:EZMO1_0547"/>
<keyword evidence="5 6" id="KW-0472">Membrane</keyword>
<accession>A0A142B7R8</accession>
<keyword evidence="4 6" id="KW-1133">Transmembrane helix</keyword>
<evidence type="ECO:0000259" key="7">
    <source>
        <dbReference type="Pfam" id="PF09335"/>
    </source>
</evidence>
<evidence type="ECO:0000313" key="8">
    <source>
        <dbReference type="EMBL" id="AMO54794.1"/>
    </source>
</evidence>
<gene>
    <name evidence="8" type="ORF">EZMO1_0547</name>
</gene>
<feature type="transmembrane region" description="Helical" evidence="6">
    <location>
        <begin position="16"/>
        <end position="40"/>
    </location>
</feature>
<keyword evidence="3 6" id="KW-0812">Transmembrane</keyword>